<evidence type="ECO:0000259" key="3">
    <source>
        <dbReference type="PROSITE" id="PS50086"/>
    </source>
</evidence>
<gene>
    <name evidence="4" type="ORF">PUMCH_002313</name>
</gene>
<dbReference type="GO" id="GO:0005789">
    <property type="term" value="C:endoplasmic reticulum membrane"/>
    <property type="evidence" value="ECO:0007669"/>
    <property type="project" value="TreeGrafter"/>
</dbReference>
<dbReference type="KEGG" id="asau:88173378"/>
<dbReference type="SMART" id="SM00164">
    <property type="entry name" value="TBC"/>
    <property type="match status" value="1"/>
</dbReference>
<dbReference type="InterPro" id="IPR000195">
    <property type="entry name" value="Rab-GAP-TBC_dom"/>
</dbReference>
<dbReference type="Gene3D" id="1.10.472.80">
    <property type="entry name" value="Ypt/Rab-GAP domain of gyp1p, domain 3"/>
    <property type="match status" value="1"/>
</dbReference>
<dbReference type="AlphaFoldDB" id="A0AAX4H9Q2"/>
<dbReference type="EMBL" id="CP138896">
    <property type="protein sequence ID" value="WPK25014.1"/>
    <property type="molecule type" value="Genomic_DNA"/>
</dbReference>
<protein>
    <recommendedName>
        <fullName evidence="3">Rab-GAP TBC domain-containing protein</fullName>
    </recommendedName>
</protein>
<keyword evidence="2" id="KW-1133">Transmembrane helix</keyword>
<evidence type="ECO:0000256" key="2">
    <source>
        <dbReference type="SAM" id="Phobius"/>
    </source>
</evidence>
<feature type="transmembrane region" description="Helical" evidence="2">
    <location>
        <begin position="276"/>
        <end position="294"/>
    </location>
</feature>
<feature type="domain" description="Rab-GAP TBC" evidence="3">
    <location>
        <begin position="62"/>
        <end position="284"/>
    </location>
</feature>
<dbReference type="SUPFAM" id="SSF47923">
    <property type="entry name" value="Ypt/Rab-GAP domain of gyp1p"/>
    <property type="match status" value="1"/>
</dbReference>
<organism evidence="4 5">
    <name type="scientific">Australozyma saopauloensis</name>
    <dbReference type="NCBI Taxonomy" id="291208"/>
    <lineage>
        <taxon>Eukaryota</taxon>
        <taxon>Fungi</taxon>
        <taxon>Dikarya</taxon>
        <taxon>Ascomycota</taxon>
        <taxon>Saccharomycotina</taxon>
        <taxon>Pichiomycetes</taxon>
        <taxon>Metschnikowiaceae</taxon>
        <taxon>Australozyma</taxon>
    </lineage>
</organism>
<reference evidence="4 5" key="1">
    <citation type="submission" date="2023-10" db="EMBL/GenBank/DDBJ databases">
        <title>Draft Genome Sequence of Candida saopaulonensis from a very Premature Infant with Sepsis.</title>
        <authorList>
            <person name="Ning Y."/>
            <person name="Dai R."/>
            <person name="Xiao M."/>
            <person name="Xu Y."/>
            <person name="Yan Q."/>
            <person name="Zhang L."/>
        </authorList>
    </citation>
    <scope>NUCLEOTIDE SEQUENCE [LARGE SCALE GENOMIC DNA]</scope>
    <source>
        <strain evidence="4 5">19XY460</strain>
    </source>
</reference>
<name>A0AAX4H9Q2_9ASCO</name>
<feature type="transmembrane region" description="Helical" evidence="2">
    <location>
        <begin position="510"/>
        <end position="529"/>
    </location>
</feature>
<dbReference type="InterPro" id="IPR045913">
    <property type="entry name" value="TBC20/Gyp8-like"/>
</dbReference>
<evidence type="ECO:0000256" key="1">
    <source>
        <dbReference type="ARBA" id="ARBA00022468"/>
    </source>
</evidence>
<dbReference type="Gene3D" id="1.10.8.1310">
    <property type="match status" value="1"/>
</dbReference>
<dbReference type="GeneID" id="88173378"/>
<evidence type="ECO:0000313" key="4">
    <source>
        <dbReference type="EMBL" id="WPK25014.1"/>
    </source>
</evidence>
<dbReference type="Proteomes" id="UP001338582">
    <property type="component" value="Chromosome 3"/>
</dbReference>
<accession>A0AAX4H9Q2</accession>
<dbReference type="PANTHER" id="PTHR20913:SF7">
    <property type="entry name" value="RE60063P"/>
    <property type="match status" value="1"/>
</dbReference>
<dbReference type="RefSeq" id="XP_062877397.1">
    <property type="nucleotide sequence ID" value="XM_063021327.1"/>
</dbReference>
<dbReference type="InterPro" id="IPR035969">
    <property type="entry name" value="Rab-GAP_TBC_sf"/>
</dbReference>
<dbReference type="PROSITE" id="PS50086">
    <property type="entry name" value="TBC_RABGAP"/>
    <property type="match status" value="1"/>
</dbReference>
<keyword evidence="1" id="KW-0343">GTPase activation</keyword>
<dbReference type="PANTHER" id="PTHR20913">
    <property type="entry name" value="TBC1 DOMAIN FAMILY MEMBER 20/GTPASE"/>
    <property type="match status" value="1"/>
</dbReference>
<keyword evidence="2" id="KW-0812">Transmembrane</keyword>
<keyword evidence="5" id="KW-1185">Reference proteome</keyword>
<evidence type="ECO:0000313" key="5">
    <source>
        <dbReference type="Proteomes" id="UP001338582"/>
    </source>
</evidence>
<dbReference type="GO" id="GO:0006888">
    <property type="term" value="P:endoplasmic reticulum to Golgi vesicle-mediated transport"/>
    <property type="evidence" value="ECO:0007669"/>
    <property type="project" value="TreeGrafter"/>
</dbReference>
<proteinExistence type="predicted"/>
<dbReference type="Pfam" id="PF00566">
    <property type="entry name" value="RabGAP-TBC"/>
    <property type="match status" value="1"/>
</dbReference>
<sequence length="611" mass="68914">MQSVSYFPTETHFSKDWEDLQLAHLHNAEIEPAHTKDEVILDAIDRKDALKLAELARQSDGLLNAHLRAKAWPILMDHCHSLTDNEGFLSTLEVNDSEPHKDEDQVLLDIKRLFTILSHFNSFSHEVNSSYTTILSQEDVEAMRKRLYCLIVKVLRKYPCLHYYQGFHDVASIALMVCNDLEDHDDQAFAIVENLALYHLRDFMNPHMGLSINHLKLVPLILEQADPALFQLVRQTSSSYTATYGAFYDYKFFPALLALLTMYSHDVLSFNHVMRVWDFIFSFGAISVSAYIYASFILHSRAKICDELGVKDLEELSSADADLVHKIMSPTFLFAGVSEADLNSVLDKTASLISQWPLVSLFDSSEMANLWFREFNTESVVVTSSKFESDESDSSSVPRIISPSDLPKIVDIQEEQQTKESLYESELFQRAIEQDSLATSVNSLDGNSPSALSLSLLTNSLSNLTAVSSSINSRLSYTSSVILKKLSIQSEELKNNKPTRKETALSVRTNIYKLSLTIGLIGFLLHFLLKHSDVSQGYSSKSFYSLVRKFGTIFSNESFWNNRLVVQASKSAGDLMSAIKDSEFSNWGRYLPEVGLGSVRKSVFALEKMTL</sequence>
<keyword evidence="2" id="KW-0472">Membrane</keyword>
<dbReference type="GO" id="GO:0005096">
    <property type="term" value="F:GTPase activator activity"/>
    <property type="evidence" value="ECO:0007669"/>
    <property type="project" value="UniProtKB-KW"/>
</dbReference>